<feature type="region of interest" description="Disordered" evidence="1">
    <location>
        <begin position="1"/>
        <end position="33"/>
    </location>
</feature>
<organism evidence="2 3">
    <name type="scientific">Saguinus oedipus</name>
    <name type="common">Cotton-top tamarin</name>
    <name type="synonym">Oedipomidas oedipus</name>
    <dbReference type="NCBI Taxonomy" id="9490"/>
    <lineage>
        <taxon>Eukaryota</taxon>
        <taxon>Metazoa</taxon>
        <taxon>Chordata</taxon>
        <taxon>Craniata</taxon>
        <taxon>Vertebrata</taxon>
        <taxon>Euteleostomi</taxon>
        <taxon>Mammalia</taxon>
        <taxon>Eutheria</taxon>
        <taxon>Euarchontoglires</taxon>
        <taxon>Primates</taxon>
        <taxon>Haplorrhini</taxon>
        <taxon>Platyrrhini</taxon>
        <taxon>Cebidae</taxon>
        <taxon>Callitrichinae</taxon>
        <taxon>Saguinus</taxon>
    </lineage>
</organism>
<dbReference type="Proteomes" id="UP001266305">
    <property type="component" value="Unassembled WGS sequence"/>
</dbReference>
<keyword evidence="3" id="KW-1185">Reference proteome</keyword>
<feature type="compositionally biased region" description="Polar residues" evidence="1">
    <location>
        <begin position="1"/>
        <end position="12"/>
    </location>
</feature>
<name>A0ABQ9TMS1_SAGOE</name>
<evidence type="ECO:0000313" key="2">
    <source>
        <dbReference type="EMBL" id="KAK2086075.1"/>
    </source>
</evidence>
<protein>
    <submittedName>
        <fullName evidence="2">Uncharacterized protein</fullName>
    </submittedName>
</protein>
<evidence type="ECO:0000256" key="1">
    <source>
        <dbReference type="SAM" id="MobiDB-lite"/>
    </source>
</evidence>
<dbReference type="EMBL" id="JASSZA010000020">
    <property type="protein sequence ID" value="KAK2086075.1"/>
    <property type="molecule type" value="Genomic_DNA"/>
</dbReference>
<sequence>MAWQTASSTQSGKVEKPHRCGEPPAISRPASLGTQSVRPLMGAETHHQAQGNSSPLCAYGHTGNWVLRGMKPRLNGRVKLIKQLGLPEALLPNASSAQLSTAPHKGSLFRSFSSKRRDPLTLPLASHFEKEIDGYVLDDAEASPSS</sequence>
<evidence type="ECO:0000313" key="3">
    <source>
        <dbReference type="Proteomes" id="UP001266305"/>
    </source>
</evidence>
<reference evidence="2 3" key="1">
    <citation type="submission" date="2023-05" db="EMBL/GenBank/DDBJ databases">
        <title>B98-5 Cell Line De Novo Hybrid Assembly: An Optical Mapping Approach.</title>
        <authorList>
            <person name="Kananen K."/>
            <person name="Auerbach J.A."/>
            <person name="Kautto E."/>
            <person name="Blachly J.S."/>
        </authorList>
    </citation>
    <scope>NUCLEOTIDE SEQUENCE [LARGE SCALE GENOMIC DNA]</scope>
    <source>
        <strain evidence="2">B95-8</strain>
        <tissue evidence="2">Cell line</tissue>
    </source>
</reference>
<comment type="caution">
    <text evidence="2">The sequence shown here is derived from an EMBL/GenBank/DDBJ whole genome shotgun (WGS) entry which is preliminary data.</text>
</comment>
<proteinExistence type="predicted"/>
<accession>A0ABQ9TMS1</accession>
<gene>
    <name evidence="2" type="ORF">P7K49_035500</name>
</gene>